<dbReference type="Proteomes" id="UP000005239">
    <property type="component" value="Unassembled WGS sequence"/>
</dbReference>
<dbReference type="InterPro" id="IPR013083">
    <property type="entry name" value="Znf_RING/FYVE/PHD"/>
</dbReference>
<keyword evidence="8" id="KW-0812">Transmembrane</keyword>
<organism evidence="9 10">
    <name type="scientific">Pristionchus pacificus</name>
    <name type="common">Parasitic nematode worm</name>
    <dbReference type="NCBI Taxonomy" id="54126"/>
    <lineage>
        <taxon>Eukaryota</taxon>
        <taxon>Metazoa</taxon>
        <taxon>Ecdysozoa</taxon>
        <taxon>Nematoda</taxon>
        <taxon>Chromadorea</taxon>
        <taxon>Rhabditida</taxon>
        <taxon>Rhabditina</taxon>
        <taxon>Diplogasteromorpha</taxon>
        <taxon>Diplogasteroidea</taxon>
        <taxon>Neodiplogasteridae</taxon>
        <taxon>Pristionchus</taxon>
    </lineage>
</organism>
<dbReference type="InterPro" id="IPR011016">
    <property type="entry name" value="Znf_RING-CH"/>
</dbReference>
<keyword evidence="8" id="KW-0472">Membrane</keyword>
<accession>A0A8R1U507</accession>
<dbReference type="GO" id="GO:0008270">
    <property type="term" value="F:zinc ion binding"/>
    <property type="evidence" value="ECO:0007669"/>
    <property type="project" value="UniProtKB-KW"/>
</dbReference>
<keyword evidence="5" id="KW-0863">Zinc-finger</keyword>
<dbReference type="InterPro" id="IPR001841">
    <property type="entry name" value="Znf_RING"/>
</dbReference>
<evidence type="ECO:0000256" key="6">
    <source>
        <dbReference type="ARBA" id="ARBA00022833"/>
    </source>
</evidence>
<dbReference type="Pfam" id="PF12906">
    <property type="entry name" value="RINGv"/>
    <property type="match status" value="1"/>
</dbReference>
<dbReference type="GO" id="GO:0016020">
    <property type="term" value="C:membrane"/>
    <property type="evidence" value="ECO:0000318"/>
    <property type="project" value="GO_Central"/>
</dbReference>
<dbReference type="InterPro" id="IPR000483">
    <property type="entry name" value="Cys-rich_flank_reg_C"/>
</dbReference>
<evidence type="ECO:0000256" key="8">
    <source>
        <dbReference type="SAM" id="Phobius"/>
    </source>
</evidence>
<dbReference type="EnsemblMetazoa" id="PPA02427.1">
    <property type="protein sequence ID" value="PPA02427.1"/>
    <property type="gene ID" value="WBGene00091981"/>
</dbReference>
<feature type="compositionally biased region" description="Basic and acidic residues" evidence="7">
    <location>
        <begin position="675"/>
        <end position="692"/>
    </location>
</feature>
<dbReference type="SUPFAM" id="SSF52058">
    <property type="entry name" value="L domain-like"/>
    <property type="match status" value="1"/>
</dbReference>
<feature type="transmembrane region" description="Helical" evidence="8">
    <location>
        <begin position="498"/>
        <end position="519"/>
    </location>
</feature>
<dbReference type="SMART" id="SM00744">
    <property type="entry name" value="RINGv"/>
    <property type="match status" value="1"/>
</dbReference>
<feature type="compositionally biased region" description="Basic and acidic residues" evidence="7">
    <location>
        <begin position="710"/>
        <end position="725"/>
    </location>
</feature>
<protein>
    <submittedName>
        <fullName evidence="9">Marc-1</fullName>
    </submittedName>
</protein>
<dbReference type="Pfam" id="PF13855">
    <property type="entry name" value="LRR_8"/>
    <property type="match status" value="1"/>
</dbReference>
<feature type="region of interest" description="Disordered" evidence="7">
    <location>
        <begin position="796"/>
        <end position="926"/>
    </location>
</feature>
<dbReference type="PANTHER" id="PTHR24364">
    <property type="entry name" value="LP06937P"/>
    <property type="match status" value="1"/>
</dbReference>
<dbReference type="Pfam" id="PF00560">
    <property type="entry name" value="LRR_1"/>
    <property type="match status" value="1"/>
</dbReference>
<dbReference type="InterPro" id="IPR001611">
    <property type="entry name" value="Leu-rich_rpt"/>
</dbReference>
<name>A0A2A6B4G1_PRIPA</name>
<feature type="compositionally biased region" description="Basic and acidic residues" evidence="7">
    <location>
        <begin position="623"/>
        <end position="664"/>
    </location>
</feature>
<evidence type="ECO:0000256" key="1">
    <source>
        <dbReference type="ARBA" id="ARBA00022614"/>
    </source>
</evidence>
<dbReference type="PROSITE" id="PS50089">
    <property type="entry name" value="ZF_RING_2"/>
    <property type="match status" value="1"/>
</dbReference>
<dbReference type="SMART" id="SM00082">
    <property type="entry name" value="LRRCT"/>
    <property type="match status" value="1"/>
</dbReference>
<keyword evidence="2" id="KW-0479">Metal-binding</keyword>
<evidence type="ECO:0000256" key="7">
    <source>
        <dbReference type="SAM" id="MobiDB-lite"/>
    </source>
</evidence>
<evidence type="ECO:0000313" key="10">
    <source>
        <dbReference type="Proteomes" id="UP000005239"/>
    </source>
</evidence>
<evidence type="ECO:0000256" key="5">
    <source>
        <dbReference type="ARBA" id="ARBA00022771"/>
    </source>
</evidence>
<reference evidence="10" key="1">
    <citation type="journal article" date="2008" name="Nat. Genet.">
        <title>The Pristionchus pacificus genome provides a unique perspective on nematode lifestyle and parasitism.</title>
        <authorList>
            <person name="Dieterich C."/>
            <person name="Clifton S.W."/>
            <person name="Schuster L.N."/>
            <person name="Chinwalla A."/>
            <person name="Delehaunty K."/>
            <person name="Dinkelacker I."/>
            <person name="Fulton L."/>
            <person name="Fulton R."/>
            <person name="Godfrey J."/>
            <person name="Minx P."/>
            <person name="Mitreva M."/>
            <person name="Roeseler W."/>
            <person name="Tian H."/>
            <person name="Witte H."/>
            <person name="Yang S.P."/>
            <person name="Wilson R.K."/>
            <person name="Sommer R.J."/>
        </authorList>
    </citation>
    <scope>NUCLEOTIDE SEQUENCE [LARGE SCALE GENOMIC DNA]</scope>
    <source>
        <strain evidence="10">PS312</strain>
    </source>
</reference>
<keyword evidence="1" id="KW-0433">Leucine-rich repeat</keyword>
<feature type="compositionally biased region" description="Acidic residues" evidence="7">
    <location>
        <begin position="994"/>
        <end position="1004"/>
    </location>
</feature>
<dbReference type="SUPFAM" id="SSF57850">
    <property type="entry name" value="RING/U-box"/>
    <property type="match status" value="1"/>
</dbReference>
<gene>
    <name evidence="9" type="primary">WBGene00091981</name>
</gene>
<feature type="region of interest" description="Disordered" evidence="7">
    <location>
        <begin position="622"/>
        <end position="770"/>
    </location>
</feature>
<accession>A0A2A6B4G1</accession>
<dbReference type="PANTHER" id="PTHR24364:SF18">
    <property type="entry name" value="LP06937P"/>
    <property type="match status" value="1"/>
</dbReference>
<dbReference type="Gene3D" id="3.30.40.10">
    <property type="entry name" value="Zinc/RING finger domain, C3HC4 (zinc finger)"/>
    <property type="match status" value="1"/>
</dbReference>
<feature type="region of interest" description="Disordered" evidence="7">
    <location>
        <begin position="962"/>
        <end position="1004"/>
    </location>
</feature>
<dbReference type="InterPro" id="IPR003591">
    <property type="entry name" value="Leu-rich_rpt_typical-subtyp"/>
</dbReference>
<feature type="compositionally biased region" description="Basic and acidic residues" evidence="7">
    <location>
        <begin position="796"/>
        <end position="917"/>
    </location>
</feature>
<dbReference type="PROSITE" id="PS51292">
    <property type="entry name" value="ZF_RING_CH"/>
    <property type="match status" value="1"/>
</dbReference>
<keyword evidence="6" id="KW-0862">Zinc</keyword>
<dbReference type="Gene3D" id="3.80.10.10">
    <property type="entry name" value="Ribonuclease Inhibitor"/>
    <property type="match status" value="1"/>
</dbReference>
<evidence type="ECO:0000256" key="2">
    <source>
        <dbReference type="ARBA" id="ARBA00022723"/>
    </source>
</evidence>
<dbReference type="PROSITE" id="PS51450">
    <property type="entry name" value="LRR"/>
    <property type="match status" value="1"/>
</dbReference>
<proteinExistence type="predicted"/>
<keyword evidence="10" id="KW-1185">Reference proteome</keyword>
<reference evidence="9" key="2">
    <citation type="submission" date="2022-06" db="UniProtKB">
        <authorList>
            <consortium name="EnsemblMetazoa"/>
        </authorList>
    </citation>
    <scope>IDENTIFICATION</scope>
    <source>
        <strain evidence="9">PS312</strain>
    </source>
</reference>
<dbReference type="CDD" id="cd16495">
    <property type="entry name" value="RING_CH-C4HC3_MARCH"/>
    <property type="match status" value="1"/>
</dbReference>
<keyword evidence="8" id="KW-1133">Transmembrane helix</keyword>
<evidence type="ECO:0000256" key="3">
    <source>
        <dbReference type="ARBA" id="ARBA00022729"/>
    </source>
</evidence>
<feature type="transmembrane region" description="Helical" evidence="8">
    <location>
        <begin position="458"/>
        <end position="478"/>
    </location>
</feature>
<feature type="compositionally biased region" description="Basic and acidic residues" evidence="7">
    <location>
        <begin position="751"/>
        <end position="770"/>
    </location>
</feature>
<dbReference type="SMART" id="SM00369">
    <property type="entry name" value="LRR_TYP"/>
    <property type="match status" value="4"/>
</dbReference>
<dbReference type="AlphaFoldDB" id="A0A2A6B4G1"/>
<sequence length="1004" mass="114234">MNGKGIRPTEGPTAHGRPEYIRLRMLGSLLIFSSLFVLSHGRERNSGRQQFASEDPNSRFICEGQLAEYAACQCNEAEGDVSCINAQFVDTNIFASLGSYYKGLNRITFHGNNFQDLPTGSLFGSSASYFSGLDTLNISANYIVNLHSNALQGLDNLRTLDLSNNEIVLHDSDMGFLSKTPRLNELFLRRAFTMTSNRSTQFDMMMKMFEKAKLEKLEVLDLSYNFLSSIPFDLPCPFPRLTRLDLRQNFLTNFVVNETCLANIRTIDLSRNQMHSLDAPFRQLANNLRDDSLILKNSFYCDCKSGDWIRWLRSTKVIREKGSLICDRASPSTYKGTRLVEVPIDKLDCSIDVWNDNAASSFSVILTLLLVSIGLLWSTTSLERRACRICQSETGEMVRPCGCAGTMGDIHDTCLSKWVAMANNPTTCEICKESYAKSGSVYRPLKEWSRPEINTMDLMSLGVLCGMIYSVYYIGMLFQERMFFERFRAGYQMRADDVGRITIGMVFSFMIGSTLSKFFRASRVYVNRQKCIRFMVKAKRSSVSNEKWYGFWFKESNTYYGLPISKLTKPLREMEIGETLPMKWDKETCNATCIVIDTQKEVDQLVDDMIKGVKTIESLNLPDEDKTKATPKKEAKTPKKEAKTPKKEAKTPKTIEKKKKEEAKPPVSRSQRKSTRGEKKVVDEEEKVVKKEEEEEEAPTSSTTPARGSKRAEKKEEEKEEDVSPKKRGRQSAVKPAVKREDTPVSVASKNFEEAEGRLQKAEKAVDKWQKTVDDGTMSLGEAKKELMEARAHLEAMRRLKDDEIKKREKGIKEKEEEEKRIKEEKEAEERRKKEEKEAEEKRKKEEKEEEKRKKEEEKRIKEEKMKEEEKRKREAKEEEKRKKEEAKEEERKKKEEAKAKKEEEERKNEERREAEARNGGGSSGLVVLADIDSDANGDASEIVVGRAVASNSADLDDDIIYIPPSNGDGAGPSGANPTAPPSNHSDGIHLPDVIDDVETIDSD</sequence>
<evidence type="ECO:0000256" key="4">
    <source>
        <dbReference type="ARBA" id="ARBA00022737"/>
    </source>
</evidence>
<dbReference type="InterPro" id="IPR052286">
    <property type="entry name" value="Wnt_signaling_inhibitor"/>
</dbReference>
<keyword evidence="4" id="KW-0677">Repeat</keyword>
<dbReference type="InterPro" id="IPR032675">
    <property type="entry name" value="LRR_dom_sf"/>
</dbReference>
<evidence type="ECO:0000313" key="9">
    <source>
        <dbReference type="EnsemblMetazoa" id="PPA02427.1"/>
    </source>
</evidence>
<keyword evidence="3" id="KW-0732">Signal</keyword>